<proteinExistence type="predicted"/>
<gene>
    <name evidence="3" type="ORF">CAMP_LOCUS5783</name>
</gene>
<accession>A0A9P1IDK8</accession>
<evidence type="ECO:0000313" key="3">
    <source>
        <dbReference type="EMBL" id="CAI5443146.1"/>
    </source>
</evidence>
<feature type="region of interest" description="Disordered" evidence="2">
    <location>
        <begin position="158"/>
        <end position="260"/>
    </location>
</feature>
<reference evidence="3" key="1">
    <citation type="submission" date="2022-11" db="EMBL/GenBank/DDBJ databases">
        <authorList>
            <person name="Kikuchi T."/>
        </authorList>
    </citation>
    <scope>NUCLEOTIDE SEQUENCE</scope>
    <source>
        <strain evidence="3">PS1010</strain>
    </source>
</reference>
<evidence type="ECO:0000256" key="1">
    <source>
        <dbReference type="SAM" id="Coils"/>
    </source>
</evidence>
<dbReference type="Proteomes" id="UP001152747">
    <property type="component" value="Unassembled WGS sequence"/>
</dbReference>
<keyword evidence="4" id="KW-1185">Reference proteome</keyword>
<dbReference type="AlphaFoldDB" id="A0A9P1IDK8"/>
<name>A0A9P1IDK8_9PELO</name>
<keyword evidence="1" id="KW-0175">Coiled coil</keyword>
<feature type="coiled-coil region" evidence="1">
    <location>
        <begin position="12"/>
        <end position="67"/>
    </location>
</feature>
<feature type="compositionally biased region" description="Acidic residues" evidence="2">
    <location>
        <begin position="107"/>
        <end position="129"/>
    </location>
</feature>
<evidence type="ECO:0000313" key="4">
    <source>
        <dbReference type="Proteomes" id="UP001152747"/>
    </source>
</evidence>
<dbReference type="EMBL" id="CANHGI010000002">
    <property type="protein sequence ID" value="CAI5443146.1"/>
    <property type="molecule type" value="Genomic_DNA"/>
</dbReference>
<organism evidence="3 4">
    <name type="scientific">Caenorhabditis angaria</name>
    <dbReference type="NCBI Taxonomy" id="860376"/>
    <lineage>
        <taxon>Eukaryota</taxon>
        <taxon>Metazoa</taxon>
        <taxon>Ecdysozoa</taxon>
        <taxon>Nematoda</taxon>
        <taxon>Chromadorea</taxon>
        <taxon>Rhabditida</taxon>
        <taxon>Rhabditina</taxon>
        <taxon>Rhabditomorpha</taxon>
        <taxon>Rhabditoidea</taxon>
        <taxon>Rhabditidae</taxon>
        <taxon>Peloderinae</taxon>
        <taxon>Caenorhabditis</taxon>
    </lineage>
</organism>
<sequence>MPFVSRKVANGYSHFKREFKKMTKKVQNLEKKLDEKQMTIEELEIEKQQEEQKTQMAIDRIHQLETDMTYFHGIAERASFFEYKYNHLYHCARLGTCWFPTQSGGNQEEEEEWEQESEGFPEAESEGIPEESFYHEDEGYTAEEMEALMRQQGLIAPLNLPTVEEDRQETSVEFIEVSESESEASGERRARRVRIFRDDRNGNSGARRNRVEHSGNNSEASESGDQEEDEDQEEEEDFDEPESESDLEDGDEEDDDNFDW</sequence>
<comment type="caution">
    <text evidence="3">The sequence shown here is derived from an EMBL/GenBank/DDBJ whole genome shotgun (WGS) entry which is preliminary data.</text>
</comment>
<feature type="compositionally biased region" description="Acidic residues" evidence="2">
    <location>
        <begin position="222"/>
        <end position="260"/>
    </location>
</feature>
<feature type="region of interest" description="Disordered" evidence="2">
    <location>
        <begin position="102"/>
        <end position="142"/>
    </location>
</feature>
<protein>
    <submittedName>
        <fullName evidence="3">Uncharacterized protein</fullName>
    </submittedName>
</protein>
<evidence type="ECO:0000256" key="2">
    <source>
        <dbReference type="SAM" id="MobiDB-lite"/>
    </source>
</evidence>